<evidence type="ECO:0000313" key="2">
    <source>
        <dbReference type="EMBL" id="MFC5752754.1"/>
    </source>
</evidence>
<proteinExistence type="predicted"/>
<keyword evidence="3" id="KW-1185">Reference proteome</keyword>
<comment type="caution">
    <text evidence="2">The sequence shown here is derived from an EMBL/GenBank/DDBJ whole genome shotgun (WGS) entry which is preliminary data.</text>
</comment>
<dbReference type="GO" id="GO:0016853">
    <property type="term" value="F:isomerase activity"/>
    <property type="evidence" value="ECO:0007669"/>
    <property type="project" value="UniProtKB-KW"/>
</dbReference>
<dbReference type="RefSeq" id="WP_378289066.1">
    <property type="nucleotide sequence ID" value="NZ_JBHSON010000096.1"/>
</dbReference>
<protein>
    <submittedName>
        <fullName evidence="2">Glucose-6-phosphate isomerase</fullName>
    </submittedName>
</protein>
<evidence type="ECO:0000256" key="1">
    <source>
        <dbReference type="SAM" id="MobiDB-lite"/>
    </source>
</evidence>
<accession>A0ABW1AE00</accession>
<reference evidence="3" key="1">
    <citation type="journal article" date="2019" name="Int. J. Syst. Evol. Microbiol.">
        <title>The Global Catalogue of Microorganisms (GCM) 10K type strain sequencing project: providing services to taxonomists for standard genome sequencing and annotation.</title>
        <authorList>
            <consortium name="The Broad Institute Genomics Platform"/>
            <consortium name="The Broad Institute Genome Sequencing Center for Infectious Disease"/>
            <person name="Wu L."/>
            <person name="Ma J."/>
        </authorList>
    </citation>
    <scope>NUCLEOTIDE SEQUENCE [LARGE SCALE GENOMIC DNA]</scope>
    <source>
        <strain evidence="3">KCTC 42087</strain>
    </source>
</reference>
<dbReference type="Proteomes" id="UP001596074">
    <property type="component" value="Unassembled WGS sequence"/>
</dbReference>
<sequence length="595" mass="60586">MTSVVTAGGISVTMRGALVDGTEPLLDRLVSDGVPVRLASGARGGSVPSRASRLWGPDAAAAAERGLGWLDLPERSRGLLGRLAELAGEARGAGLDRVVLAGGGGAGPAPEAVARTAGVELTVLDGTDPHQARAVLGDGRLARTLVVLTGTADPGEAGGALRSFGPPEVDVETDAHRRIFEDAFRRAGISGAALRRRFAVVAVPGSPLAALAEESGYRLVEAEGDAGGPFAALGAAGLLPAALAGADVARLLDEAAALAPTLDLPYDNPALALGAALGSSALAGRDKLVVADHTPGLAGLRDWVEHLVAGATGKDGKGVLPVVVEGVEAPGFGAAGDVRRVLLGDRPDEPGQGRATAGGRSSAPSEPGREAGLSVTGPLGAQFLLWQYAAAVACRVIGVNPFARPDVRESRDNAAALLRAEEGVSPTVIARPAALVSGAVEVHGPEDLIGGARTLTDALEAVLAGVPERGYLAVMAYLDRWGDPDAGGLRSLLAERGAAVRRSPVPVTFGWAPRCLPATGQYHKGGPPNGTFVQVTGRVKDDLPVPGRPYTLGQLQLAQAFGDMRVLRSRGRPAVRLHQRDRVDGLAQLTKALTA</sequence>
<gene>
    <name evidence="2" type="ORF">ACFPZN_44690</name>
</gene>
<organism evidence="2 3">
    <name type="scientific">Actinomadura rugatobispora</name>
    <dbReference type="NCBI Taxonomy" id="1994"/>
    <lineage>
        <taxon>Bacteria</taxon>
        <taxon>Bacillati</taxon>
        <taxon>Actinomycetota</taxon>
        <taxon>Actinomycetes</taxon>
        <taxon>Streptosporangiales</taxon>
        <taxon>Thermomonosporaceae</taxon>
        <taxon>Actinomadura</taxon>
    </lineage>
</organism>
<name>A0ABW1AE00_9ACTN</name>
<dbReference type="EMBL" id="JBHSON010000096">
    <property type="protein sequence ID" value="MFC5752754.1"/>
    <property type="molecule type" value="Genomic_DNA"/>
</dbReference>
<keyword evidence="2" id="KW-0413">Isomerase</keyword>
<dbReference type="SUPFAM" id="SSF53697">
    <property type="entry name" value="SIS domain"/>
    <property type="match status" value="1"/>
</dbReference>
<dbReference type="InterPro" id="IPR046348">
    <property type="entry name" value="SIS_dom_sf"/>
</dbReference>
<evidence type="ECO:0000313" key="3">
    <source>
        <dbReference type="Proteomes" id="UP001596074"/>
    </source>
</evidence>
<dbReference type="Gene3D" id="3.40.50.10490">
    <property type="entry name" value="Glucose-6-phosphate isomerase like protein, domain 1"/>
    <property type="match status" value="2"/>
</dbReference>
<feature type="region of interest" description="Disordered" evidence="1">
    <location>
        <begin position="343"/>
        <end position="372"/>
    </location>
</feature>